<feature type="region of interest" description="Disordered" evidence="1">
    <location>
        <begin position="41"/>
        <end position="68"/>
    </location>
</feature>
<dbReference type="Proteomes" id="UP000034510">
    <property type="component" value="Unassembled WGS sequence"/>
</dbReference>
<evidence type="ECO:0000313" key="3">
    <source>
        <dbReference type="Proteomes" id="UP000034510"/>
    </source>
</evidence>
<protein>
    <submittedName>
        <fullName evidence="2">Uncharacterized protein</fullName>
    </submittedName>
</protein>
<sequence length="89" mass="10404">MGKSFFKNDREEEKRRETKPQHCSQREVNNFLDRKFVSVQEQNSKDDKKWGTDHGGNVVSGKESADREGKKRSLCRFGVFDDRNNTGCY</sequence>
<evidence type="ECO:0000256" key="1">
    <source>
        <dbReference type="SAM" id="MobiDB-lite"/>
    </source>
</evidence>
<feature type="compositionally biased region" description="Basic and acidic residues" evidence="1">
    <location>
        <begin position="1"/>
        <end position="20"/>
    </location>
</feature>
<name>A0A0G1S2G7_9BACT</name>
<feature type="compositionally biased region" description="Basic and acidic residues" evidence="1">
    <location>
        <begin position="43"/>
        <end position="52"/>
    </location>
</feature>
<comment type="caution">
    <text evidence="2">The sequence shown here is derived from an EMBL/GenBank/DDBJ whole genome shotgun (WGS) entry which is preliminary data.</text>
</comment>
<organism evidence="2 3">
    <name type="scientific">Candidatus Collierbacteria bacterium GW2011_GWE1_46_18</name>
    <dbReference type="NCBI Taxonomy" id="1618399"/>
    <lineage>
        <taxon>Bacteria</taxon>
        <taxon>Candidatus Collieribacteriota</taxon>
    </lineage>
</organism>
<accession>A0A0G1S2G7</accession>
<proteinExistence type="predicted"/>
<feature type="region of interest" description="Disordered" evidence="1">
    <location>
        <begin position="1"/>
        <end position="24"/>
    </location>
</feature>
<reference evidence="2 3" key="1">
    <citation type="journal article" date="2015" name="Nature">
        <title>rRNA introns, odd ribosomes, and small enigmatic genomes across a large radiation of phyla.</title>
        <authorList>
            <person name="Brown C.T."/>
            <person name="Hug L.A."/>
            <person name="Thomas B.C."/>
            <person name="Sharon I."/>
            <person name="Castelle C.J."/>
            <person name="Singh A."/>
            <person name="Wilkins M.J."/>
            <person name="Williams K.H."/>
            <person name="Banfield J.F."/>
        </authorList>
    </citation>
    <scope>NUCLEOTIDE SEQUENCE [LARGE SCALE GENOMIC DNA]</scope>
</reference>
<dbReference type="AlphaFoldDB" id="A0A0G1S2G7"/>
<gene>
    <name evidence="2" type="ORF">UX41_C0054G0004</name>
</gene>
<dbReference type="EMBL" id="LCMC01000054">
    <property type="protein sequence ID" value="KKU27410.1"/>
    <property type="molecule type" value="Genomic_DNA"/>
</dbReference>
<evidence type="ECO:0000313" key="2">
    <source>
        <dbReference type="EMBL" id="KKU27410.1"/>
    </source>
</evidence>